<sequence>MKRQNINGDASITWCSWPSIRGDRHTYSNGLNIGLKKSDLRLIALQVLNQKMGLGLKGENEPPKETRSTGEKPSFTLGCQVGEVMRRPSTKREVICSAGIISNE</sequence>
<dbReference type="Proteomes" id="UP000694240">
    <property type="component" value="Chromosome 2"/>
</dbReference>
<evidence type="ECO:0000256" key="1">
    <source>
        <dbReference type="SAM" id="MobiDB-lite"/>
    </source>
</evidence>
<gene>
    <name evidence="2" type="ORF">ISN45_At02g007880</name>
</gene>
<proteinExistence type="predicted"/>
<reference evidence="2 3" key="1">
    <citation type="submission" date="2020-12" db="EMBL/GenBank/DDBJ databases">
        <title>Concerted genomic and epigenomic changes stabilize Arabidopsis allopolyploids.</title>
        <authorList>
            <person name="Chen Z."/>
        </authorList>
    </citation>
    <scope>NUCLEOTIDE SEQUENCE [LARGE SCALE GENOMIC DNA]</scope>
    <source>
        <strain evidence="2">Allo738</strain>
        <tissue evidence="2">Leaf</tissue>
    </source>
</reference>
<evidence type="ECO:0000313" key="3">
    <source>
        <dbReference type="Proteomes" id="UP000694240"/>
    </source>
</evidence>
<feature type="compositionally biased region" description="Basic and acidic residues" evidence="1">
    <location>
        <begin position="58"/>
        <end position="70"/>
    </location>
</feature>
<evidence type="ECO:0000313" key="2">
    <source>
        <dbReference type="EMBL" id="KAG7636162.1"/>
    </source>
</evidence>
<accession>A0A8T2FJC7</accession>
<organism evidence="2 3">
    <name type="scientific">Arabidopsis thaliana x Arabidopsis arenosa</name>
    <dbReference type="NCBI Taxonomy" id="1240361"/>
    <lineage>
        <taxon>Eukaryota</taxon>
        <taxon>Viridiplantae</taxon>
        <taxon>Streptophyta</taxon>
        <taxon>Embryophyta</taxon>
        <taxon>Tracheophyta</taxon>
        <taxon>Spermatophyta</taxon>
        <taxon>Magnoliopsida</taxon>
        <taxon>eudicotyledons</taxon>
        <taxon>Gunneridae</taxon>
        <taxon>Pentapetalae</taxon>
        <taxon>rosids</taxon>
        <taxon>malvids</taxon>
        <taxon>Brassicales</taxon>
        <taxon>Brassicaceae</taxon>
        <taxon>Camelineae</taxon>
        <taxon>Arabidopsis</taxon>
    </lineage>
</organism>
<feature type="region of interest" description="Disordered" evidence="1">
    <location>
        <begin position="55"/>
        <end position="75"/>
    </location>
</feature>
<protein>
    <submittedName>
        <fullName evidence="2">Uncharacterized protein</fullName>
    </submittedName>
</protein>
<comment type="caution">
    <text evidence="2">The sequence shown here is derived from an EMBL/GenBank/DDBJ whole genome shotgun (WGS) entry which is preliminary data.</text>
</comment>
<name>A0A8T2FJC7_9BRAS</name>
<dbReference type="EMBL" id="JAEFBK010000002">
    <property type="protein sequence ID" value="KAG7636162.1"/>
    <property type="molecule type" value="Genomic_DNA"/>
</dbReference>
<dbReference type="AlphaFoldDB" id="A0A8T2FJC7"/>
<keyword evidence="3" id="KW-1185">Reference proteome</keyword>